<protein>
    <submittedName>
        <fullName evidence="2">Uncharacterized protein</fullName>
    </submittedName>
</protein>
<organism evidence="2 3">
    <name type="scientific">Ramlibacter montanisoli</name>
    <dbReference type="NCBI Taxonomy" id="2732512"/>
    <lineage>
        <taxon>Bacteria</taxon>
        <taxon>Pseudomonadati</taxon>
        <taxon>Pseudomonadota</taxon>
        <taxon>Betaproteobacteria</taxon>
        <taxon>Burkholderiales</taxon>
        <taxon>Comamonadaceae</taxon>
        <taxon>Ramlibacter</taxon>
    </lineage>
</organism>
<feature type="transmembrane region" description="Helical" evidence="1">
    <location>
        <begin position="662"/>
        <end position="684"/>
    </location>
</feature>
<dbReference type="RefSeq" id="WP_171556355.1">
    <property type="nucleotide sequence ID" value="NZ_JABFCS010000001.1"/>
</dbReference>
<name>A0A849K2J9_9BURK</name>
<dbReference type="AlphaFoldDB" id="A0A849K2J9"/>
<evidence type="ECO:0000313" key="3">
    <source>
        <dbReference type="Proteomes" id="UP000552954"/>
    </source>
</evidence>
<feature type="transmembrane region" description="Helical" evidence="1">
    <location>
        <begin position="336"/>
        <end position="353"/>
    </location>
</feature>
<accession>A0A849K2J9</accession>
<dbReference type="Proteomes" id="UP000552954">
    <property type="component" value="Unassembled WGS sequence"/>
</dbReference>
<sequence>MGNRPESAQGMKQLATWLLALALVGIAATYAANQKSVAIQGPGALQAIDENTVWLGVNEDLWILDREGRRKGQRTARELGFSEAISNIVLAPQGQALLTSRGDLAWQVVERATLARVRTITPQWPSDFVDNYLRAIHLAVAPDGSIAVGTGGGHAVLLFDREGRFKARTAPGTYRFTNGLWWSSEGWWTTDTNRFALHLLDASTLAVKKTIGLRPAPAGYPYLGEAIASQGLPLPATGQSPVATLSRVGHLMEPGHLVDVFADGSQVVYNEHPILQLRDIAWFDGKLLAVDGDGFRVLRFAPDRLTEEPFGDPQVRSLMRQMREDRQFWRTLGSRYAFLLSALLLLAGIAAYVRHKKLAARELIAAREGGQAAAQAAPLRDLARQRMRIYGLPLAVRVAVAAAALFIAFPLLHLWLIGPAPADVFGSLRLMLLTVLVPMVPVAFWEQWRHERLAAQPAYEPALNHRAVEWLRSHDDFDRVKLEGEVARESVYLPGWRDRWLLVTNRRVLLFAASARERRLLSEWPRRSVVFAGPPEHAPGARGHAPWLRLLVRSPNLALTFTTGTTLQFRCASSASARRVAQLLMSSPAMPDETVAIESLGTRTPRRWHEVIASFVVPGTGQWLQGRFTTGVVLFTAAVLLAIYEWWPVAWALKGPKMDVSGFSVVSALITWLLLALVASSDAWHFSATRRLR</sequence>
<dbReference type="EMBL" id="JABFCS010000001">
    <property type="protein sequence ID" value="NNU41940.1"/>
    <property type="molecule type" value="Genomic_DNA"/>
</dbReference>
<feature type="transmembrane region" description="Helical" evidence="1">
    <location>
        <begin position="628"/>
        <end position="647"/>
    </location>
</feature>
<comment type="caution">
    <text evidence="2">The sequence shown here is derived from an EMBL/GenBank/DDBJ whole genome shotgun (WGS) entry which is preliminary data.</text>
</comment>
<evidence type="ECO:0000256" key="1">
    <source>
        <dbReference type="SAM" id="Phobius"/>
    </source>
</evidence>
<dbReference type="SUPFAM" id="SSF101898">
    <property type="entry name" value="NHL repeat"/>
    <property type="match status" value="1"/>
</dbReference>
<reference evidence="2 3" key="1">
    <citation type="submission" date="2020-05" db="EMBL/GenBank/DDBJ databases">
        <authorList>
            <person name="Khan S.A."/>
            <person name="Jeon C.O."/>
            <person name="Chun B.H."/>
        </authorList>
    </citation>
    <scope>NUCLEOTIDE SEQUENCE [LARGE SCALE GENOMIC DNA]</scope>
    <source>
        <strain evidence="2 3">B156</strain>
    </source>
</reference>
<keyword evidence="1" id="KW-0472">Membrane</keyword>
<keyword evidence="1" id="KW-0812">Transmembrane</keyword>
<gene>
    <name evidence="2" type="ORF">HK415_00330</name>
</gene>
<keyword evidence="3" id="KW-1185">Reference proteome</keyword>
<feature type="transmembrane region" description="Helical" evidence="1">
    <location>
        <begin position="424"/>
        <end position="445"/>
    </location>
</feature>
<proteinExistence type="predicted"/>
<keyword evidence="1" id="KW-1133">Transmembrane helix</keyword>
<feature type="transmembrane region" description="Helical" evidence="1">
    <location>
        <begin position="394"/>
        <end position="418"/>
    </location>
</feature>
<evidence type="ECO:0000313" key="2">
    <source>
        <dbReference type="EMBL" id="NNU41940.1"/>
    </source>
</evidence>
<reference evidence="2 3" key="2">
    <citation type="submission" date="2020-06" db="EMBL/GenBank/DDBJ databases">
        <title>Ramlibacter rhizophilus sp. nov., isolated from rhizosphere soil of national flower Mugunghwa from South Korea.</title>
        <authorList>
            <person name="Zheng-Fei Y."/>
            <person name="Huan T."/>
        </authorList>
    </citation>
    <scope>NUCLEOTIDE SEQUENCE [LARGE SCALE GENOMIC DNA]</scope>
    <source>
        <strain evidence="2 3">B156</strain>
    </source>
</reference>